<dbReference type="EMBL" id="CAJOBP010028434">
    <property type="protein sequence ID" value="CAF4635231.1"/>
    <property type="molecule type" value="Genomic_DNA"/>
</dbReference>
<dbReference type="SUPFAM" id="SSF56300">
    <property type="entry name" value="Metallo-dependent phosphatases"/>
    <property type="match status" value="1"/>
</dbReference>
<comment type="caution">
    <text evidence="13">The sequence shown here is derived from an EMBL/GenBank/DDBJ whole genome shotgun (WGS) entry which is preliminary data.</text>
</comment>
<comment type="cofactor">
    <cofactor evidence="8">
        <name>Fe cation</name>
        <dbReference type="ChEBI" id="CHEBI:24875"/>
    </cofactor>
    <text evidence="8">Binds 2 iron ions per subunit.</text>
</comment>
<reference evidence="13" key="1">
    <citation type="submission" date="2021-02" db="EMBL/GenBank/DDBJ databases">
        <authorList>
            <person name="Nowell W R."/>
        </authorList>
    </citation>
    <scope>NUCLEOTIDE SEQUENCE</scope>
</reference>
<feature type="signal peptide" evidence="11">
    <location>
        <begin position="1"/>
        <end position="25"/>
    </location>
</feature>
<dbReference type="Proteomes" id="UP000663873">
    <property type="component" value="Unassembled WGS sequence"/>
</dbReference>
<feature type="chain" id="PRO_5032596940" description="Tartrate-resistant acid phosphatase type 5" evidence="11">
    <location>
        <begin position="26"/>
        <end position="347"/>
    </location>
</feature>
<dbReference type="CDD" id="cd07378">
    <property type="entry name" value="MPP_ACP5"/>
    <property type="match status" value="1"/>
</dbReference>
<evidence type="ECO:0000256" key="9">
    <source>
        <dbReference type="PIRSR" id="PIRSR000898-2"/>
    </source>
</evidence>
<keyword evidence="4 11" id="KW-0732">Signal</keyword>
<keyword evidence="5" id="KW-0378">Hydrolase</keyword>
<dbReference type="PANTHER" id="PTHR10161:SF14">
    <property type="entry name" value="TARTRATE-RESISTANT ACID PHOSPHATASE TYPE 5"/>
    <property type="match status" value="1"/>
</dbReference>
<feature type="binding site" evidence="8">
    <location>
        <position position="226"/>
    </location>
    <ligand>
        <name>Fe cation</name>
        <dbReference type="ChEBI" id="CHEBI:24875"/>
        <label>2</label>
    </ligand>
</feature>
<dbReference type="GO" id="GO:0003993">
    <property type="term" value="F:acid phosphatase activity"/>
    <property type="evidence" value="ECO:0007669"/>
    <property type="project" value="UniProtKB-EC"/>
</dbReference>
<dbReference type="EC" id="3.1.3.2" evidence="2"/>
<evidence type="ECO:0000256" key="5">
    <source>
        <dbReference type="ARBA" id="ARBA00022801"/>
    </source>
</evidence>
<protein>
    <recommendedName>
        <fullName evidence="3">Tartrate-resistant acid phosphatase type 5</fullName>
        <ecNumber evidence="2">3.1.3.2</ecNumber>
    </recommendedName>
    <alternativeName>
        <fullName evidence="7">Tartrate-resistant acid ATPase</fullName>
    </alternativeName>
    <alternativeName>
        <fullName evidence="6">Type 5 acid phosphatase</fullName>
    </alternativeName>
</protein>
<evidence type="ECO:0000256" key="7">
    <source>
        <dbReference type="ARBA" id="ARBA00031589"/>
    </source>
</evidence>
<evidence type="ECO:0000256" key="6">
    <source>
        <dbReference type="ARBA" id="ARBA00029999"/>
    </source>
</evidence>
<feature type="disulfide bond" evidence="9">
    <location>
        <begin position="180"/>
        <end position="240"/>
    </location>
</feature>
<sequence length="347" mass="38998">AGIISTNMLLVYVVHLFVFYQVSLANPTNFGRHDVLASNTNDGNTRFFIIGDWGGLPFVPYTTPSEVAVANAMGRLGTKLNTSFQLALGDNFYFSGVESVNDPRFEHTFERVFTASSLQTPWYVLAGNHDHLGNVSAQIGYSKISKRWNFPDYFYTFSLWQSDKQKKLVDFVMLDTVILCGGGNSSDWEHTPLKGPDNSYLAEAYWQWVEEQFRQSTAPYLIVSGHFPVYSVAEHGPTKCLVDRLRPLLHQYRVTAYLCGHDHNLQHLADDVDGIHMDYFVVGAGDIVQNNHDHADDVPAGSLKYFWGGAILLGGFGLIEVNSTQMTFSFIEHSEKTLYQTTLNPRS</sequence>
<feature type="binding site" evidence="8">
    <location>
        <position position="93"/>
    </location>
    <ligand>
        <name>Fe cation</name>
        <dbReference type="ChEBI" id="CHEBI:24875"/>
        <label>1</label>
    </ligand>
</feature>
<evidence type="ECO:0000256" key="4">
    <source>
        <dbReference type="ARBA" id="ARBA00022729"/>
    </source>
</evidence>
<dbReference type="Gene3D" id="3.60.21.10">
    <property type="match status" value="1"/>
</dbReference>
<evidence type="ECO:0000313" key="13">
    <source>
        <dbReference type="EMBL" id="CAF4635231.1"/>
    </source>
</evidence>
<feature type="glycosylation site" description="N-linked (GlcNAc...) asparagine" evidence="10">
    <location>
        <position position="134"/>
    </location>
</feature>
<feature type="binding site" evidence="8">
    <location>
        <position position="261"/>
    </location>
    <ligand>
        <name>Fe cation</name>
        <dbReference type="ChEBI" id="CHEBI:24875"/>
        <label>2</label>
    </ligand>
</feature>
<comment type="catalytic activity">
    <reaction evidence="1">
        <text>a phosphate monoester + H2O = an alcohol + phosphate</text>
        <dbReference type="Rhea" id="RHEA:15017"/>
        <dbReference type="ChEBI" id="CHEBI:15377"/>
        <dbReference type="ChEBI" id="CHEBI:30879"/>
        <dbReference type="ChEBI" id="CHEBI:43474"/>
        <dbReference type="ChEBI" id="CHEBI:67140"/>
        <dbReference type="EC" id="3.1.3.2"/>
    </reaction>
</comment>
<keyword evidence="8" id="KW-0408">Iron</keyword>
<keyword evidence="14" id="KW-1185">Reference proteome</keyword>
<feature type="binding site" evidence="8">
    <location>
        <position position="263"/>
    </location>
    <ligand>
        <name>Fe cation</name>
        <dbReference type="ChEBI" id="CHEBI:24875"/>
        <label>1</label>
    </ligand>
</feature>
<evidence type="ECO:0000259" key="12">
    <source>
        <dbReference type="Pfam" id="PF00149"/>
    </source>
</evidence>
<dbReference type="GO" id="GO:0045453">
    <property type="term" value="P:bone resorption"/>
    <property type="evidence" value="ECO:0007669"/>
    <property type="project" value="TreeGrafter"/>
</dbReference>
<dbReference type="InterPro" id="IPR004843">
    <property type="entry name" value="Calcineurin-like_PHP"/>
</dbReference>
<evidence type="ECO:0000256" key="10">
    <source>
        <dbReference type="PIRSR" id="PIRSR000898-3"/>
    </source>
</evidence>
<accession>A0A821EHD6</accession>
<keyword evidence="9" id="KW-1015">Disulfide bond</keyword>
<dbReference type="InterPro" id="IPR029052">
    <property type="entry name" value="Metallo-depent_PP-like"/>
</dbReference>
<evidence type="ECO:0000256" key="2">
    <source>
        <dbReference type="ARBA" id="ARBA00012646"/>
    </source>
</evidence>
<dbReference type="AlphaFoldDB" id="A0A821EHD6"/>
<dbReference type="PIRSF" id="PIRSF000898">
    <property type="entry name" value="Acid_Ptase_5"/>
    <property type="match status" value="1"/>
</dbReference>
<feature type="binding site" evidence="8">
    <location>
        <position position="90"/>
    </location>
    <ligand>
        <name>Fe cation</name>
        <dbReference type="ChEBI" id="CHEBI:24875"/>
        <label>1</label>
    </ligand>
</feature>
<gene>
    <name evidence="13" type="ORF">UJA718_LOCUS32807</name>
</gene>
<proteinExistence type="predicted"/>
<feature type="binding site" evidence="8">
    <location>
        <position position="90"/>
    </location>
    <ligand>
        <name>Fe cation</name>
        <dbReference type="ChEBI" id="CHEBI:24875"/>
        <label>2</label>
    </ligand>
</feature>
<dbReference type="Pfam" id="PF00149">
    <property type="entry name" value="Metallophos"/>
    <property type="match status" value="1"/>
</dbReference>
<evidence type="ECO:0000256" key="8">
    <source>
        <dbReference type="PIRSR" id="PIRSR000898-1"/>
    </source>
</evidence>
<dbReference type="InterPro" id="IPR024927">
    <property type="entry name" value="Acid_PPase"/>
</dbReference>
<dbReference type="FunFam" id="3.60.21.10:FF:000062">
    <property type="entry name" value="Tartrate-resistant acid phosphatase type 5"/>
    <property type="match status" value="1"/>
</dbReference>
<evidence type="ECO:0000256" key="3">
    <source>
        <dbReference type="ARBA" id="ARBA00015822"/>
    </source>
</evidence>
<feature type="domain" description="Calcineurin-like phosphoesterase" evidence="12">
    <location>
        <begin position="46"/>
        <end position="264"/>
    </location>
</feature>
<organism evidence="13 14">
    <name type="scientific">Rotaria socialis</name>
    <dbReference type="NCBI Taxonomy" id="392032"/>
    <lineage>
        <taxon>Eukaryota</taxon>
        <taxon>Metazoa</taxon>
        <taxon>Spiralia</taxon>
        <taxon>Gnathifera</taxon>
        <taxon>Rotifera</taxon>
        <taxon>Eurotatoria</taxon>
        <taxon>Bdelloidea</taxon>
        <taxon>Philodinida</taxon>
        <taxon>Philodinidae</taxon>
        <taxon>Rotaria</taxon>
    </lineage>
</organism>
<name>A0A821EHD6_9BILA</name>
<dbReference type="PANTHER" id="PTHR10161">
    <property type="entry name" value="TARTRATE-RESISTANT ACID PHOSPHATASE TYPE 5"/>
    <property type="match status" value="1"/>
</dbReference>
<feature type="non-terminal residue" evidence="13">
    <location>
        <position position="1"/>
    </location>
</feature>
<dbReference type="GO" id="GO:0046872">
    <property type="term" value="F:metal ion binding"/>
    <property type="evidence" value="ECO:0007669"/>
    <property type="project" value="UniProtKB-KW"/>
</dbReference>
<feature type="binding site" evidence="8">
    <location>
        <position position="52"/>
    </location>
    <ligand>
        <name>Fe cation</name>
        <dbReference type="ChEBI" id="CHEBI:24875"/>
        <label>1</label>
    </ligand>
</feature>
<evidence type="ECO:0000256" key="11">
    <source>
        <dbReference type="SAM" id="SignalP"/>
    </source>
</evidence>
<dbReference type="InterPro" id="IPR051558">
    <property type="entry name" value="Metallophosphoesterase_PAP"/>
</dbReference>
<evidence type="ECO:0000256" key="1">
    <source>
        <dbReference type="ARBA" id="ARBA00000032"/>
    </source>
</evidence>
<feature type="binding site" evidence="8">
    <location>
        <position position="128"/>
    </location>
    <ligand>
        <name>Fe cation</name>
        <dbReference type="ChEBI" id="CHEBI:24875"/>
        <label>2</label>
    </ligand>
</feature>
<keyword evidence="8" id="KW-0479">Metal-binding</keyword>
<evidence type="ECO:0000313" key="14">
    <source>
        <dbReference type="Proteomes" id="UP000663873"/>
    </source>
</evidence>